<feature type="signal peptide" evidence="1">
    <location>
        <begin position="1"/>
        <end position="20"/>
    </location>
</feature>
<reference evidence="2" key="1">
    <citation type="journal article" date="2020" name="Fungal Divers.">
        <title>Resolving the Mortierellaceae phylogeny through synthesis of multi-gene phylogenetics and phylogenomics.</title>
        <authorList>
            <person name="Vandepol N."/>
            <person name="Liber J."/>
            <person name="Desiro A."/>
            <person name="Na H."/>
            <person name="Kennedy M."/>
            <person name="Barry K."/>
            <person name="Grigoriev I.V."/>
            <person name="Miller A.N."/>
            <person name="O'Donnell K."/>
            <person name="Stajich J.E."/>
            <person name="Bonito G."/>
        </authorList>
    </citation>
    <scope>NUCLEOTIDE SEQUENCE</scope>
    <source>
        <strain evidence="2">NRRL 28262</strain>
    </source>
</reference>
<evidence type="ECO:0000313" key="3">
    <source>
        <dbReference type="Proteomes" id="UP001194580"/>
    </source>
</evidence>
<proteinExistence type="predicted"/>
<accession>A0AAD4GZK2</accession>
<gene>
    <name evidence="2" type="ORF">BGZ95_007030</name>
</gene>
<dbReference type="Pfam" id="PF08757">
    <property type="entry name" value="CotH"/>
    <property type="match status" value="1"/>
</dbReference>
<keyword evidence="1" id="KW-0732">Signal</keyword>
<dbReference type="Proteomes" id="UP001194580">
    <property type="component" value="Unassembled WGS sequence"/>
</dbReference>
<keyword evidence="3" id="KW-1185">Reference proteome</keyword>
<sequence length="248" mass="27539">MVILTLILPGLLAVVSNVFADGFPGDTDNSFAVEINEKLYPLRTSKTAFPLWSGVVTDASTSSSYRYVELDNEGAVVTSETFLRSLENAEASATLNEFFDRKTTITRLPTIKQVYKDIRPKSSPAFDDSQISTVHLTVDEADLDDMLGHPLEKRKLAAGFKFINANKVYSVDKVKLKVSGQFSRNYDKVSIGIEFNTAKGETFFNRPAIKLRAERTDPSVIREKLYTDILNSVGVSSIQGSYVRVYAN</sequence>
<comment type="caution">
    <text evidence="2">The sequence shown here is derived from an EMBL/GenBank/DDBJ whole genome shotgun (WGS) entry which is preliminary data.</text>
</comment>
<evidence type="ECO:0000313" key="2">
    <source>
        <dbReference type="EMBL" id="KAG0250973.1"/>
    </source>
</evidence>
<dbReference type="InterPro" id="IPR014867">
    <property type="entry name" value="Spore_coat_CotH_CotH2/3/7"/>
</dbReference>
<evidence type="ECO:0000256" key="1">
    <source>
        <dbReference type="SAM" id="SignalP"/>
    </source>
</evidence>
<feature type="chain" id="PRO_5041899443" evidence="1">
    <location>
        <begin position="21"/>
        <end position="248"/>
    </location>
</feature>
<feature type="non-terminal residue" evidence="2">
    <location>
        <position position="248"/>
    </location>
</feature>
<dbReference type="AlphaFoldDB" id="A0AAD4GZK2"/>
<name>A0AAD4GZK2_9FUNG</name>
<dbReference type="EMBL" id="JAAAIL010003364">
    <property type="protein sequence ID" value="KAG0250973.1"/>
    <property type="molecule type" value="Genomic_DNA"/>
</dbReference>
<protein>
    <submittedName>
        <fullName evidence="2">Uncharacterized protein</fullName>
    </submittedName>
</protein>
<organism evidence="2 3">
    <name type="scientific">Linnemannia exigua</name>
    <dbReference type="NCBI Taxonomy" id="604196"/>
    <lineage>
        <taxon>Eukaryota</taxon>
        <taxon>Fungi</taxon>
        <taxon>Fungi incertae sedis</taxon>
        <taxon>Mucoromycota</taxon>
        <taxon>Mortierellomycotina</taxon>
        <taxon>Mortierellomycetes</taxon>
        <taxon>Mortierellales</taxon>
        <taxon>Mortierellaceae</taxon>
        <taxon>Linnemannia</taxon>
    </lineage>
</organism>